<feature type="compositionally biased region" description="Basic and acidic residues" evidence="1">
    <location>
        <begin position="19"/>
        <end position="37"/>
    </location>
</feature>
<keyword evidence="2" id="KW-0472">Membrane</keyword>
<feature type="transmembrane region" description="Helical" evidence="2">
    <location>
        <begin position="200"/>
        <end position="218"/>
    </location>
</feature>
<dbReference type="STRING" id="457427.SSOG_06525"/>
<evidence type="ECO:0000313" key="3">
    <source>
        <dbReference type="EMBL" id="EFL26811.1"/>
    </source>
</evidence>
<feature type="compositionally biased region" description="Basic and acidic residues" evidence="1">
    <location>
        <begin position="126"/>
        <end position="148"/>
    </location>
</feature>
<dbReference type="AlphaFoldDB" id="D9W929"/>
<gene>
    <name evidence="3" type="ORF">SSOG_06525</name>
</gene>
<organism evidence="3 4">
    <name type="scientific">Streptomyces himastatinicus ATCC 53653</name>
    <dbReference type="NCBI Taxonomy" id="457427"/>
    <lineage>
        <taxon>Bacteria</taxon>
        <taxon>Bacillati</taxon>
        <taxon>Actinomycetota</taxon>
        <taxon>Actinomycetes</taxon>
        <taxon>Kitasatosporales</taxon>
        <taxon>Streptomycetaceae</taxon>
        <taxon>Streptomyces</taxon>
        <taxon>Streptomyces violaceusniger group</taxon>
    </lineage>
</organism>
<protein>
    <submittedName>
        <fullName evidence="3">Putative membrane protein</fullName>
    </submittedName>
</protein>
<feature type="compositionally biased region" description="Basic and acidic residues" evidence="1">
    <location>
        <begin position="66"/>
        <end position="87"/>
    </location>
</feature>
<feature type="transmembrane region" description="Helical" evidence="2">
    <location>
        <begin position="224"/>
        <end position="243"/>
    </location>
</feature>
<proteinExistence type="predicted"/>
<dbReference type="HOGENOM" id="CLU_092812_0_0_11"/>
<reference evidence="3 4" key="1">
    <citation type="submission" date="2009-02" db="EMBL/GenBank/DDBJ databases">
        <title>Annotation of Streptomyces hygroscopicus strain ATCC 53653.</title>
        <authorList>
            <consortium name="The Broad Institute Genome Sequencing Platform"/>
            <consortium name="Broad Institute Microbial Sequencing Center"/>
            <person name="Fischbach M."/>
            <person name="Godfrey P."/>
            <person name="Ward D."/>
            <person name="Young S."/>
            <person name="Zeng Q."/>
            <person name="Koehrsen M."/>
            <person name="Alvarado L."/>
            <person name="Berlin A.M."/>
            <person name="Bochicchio J."/>
            <person name="Borenstein D."/>
            <person name="Chapman S.B."/>
            <person name="Chen Z."/>
            <person name="Engels R."/>
            <person name="Freedman E."/>
            <person name="Gellesch M."/>
            <person name="Goldberg J."/>
            <person name="Griggs A."/>
            <person name="Gujja S."/>
            <person name="Heilman E.R."/>
            <person name="Heiman D.I."/>
            <person name="Hepburn T.A."/>
            <person name="Howarth C."/>
            <person name="Jen D."/>
            <person name="Larson L."/>
            <person name="Lewis B."/>
            <person name="Mehta T."/>
            <person name="Park D."/>
            <person name="Pearson M."/>
            <person name="Richards J."/>
            <person name="Roberts A."/>
            <person name="Saif S."/>
            <person name="Shea T.D."/>
            <person name="Shenoy N."/>
            <person name="Sisk P."/>
            <person name="Stolte C."/>
            <person name="Sykes S.N."/>
            <person name="Thomson T."/>
            <person name="Walk T."/>
            <person name="White J."/>
            <person name="Yandava C."/>
            <person name="Straight P."/>
            <person name="Clardy J."/>
            <person name="Hung D."/>
            <person name="Kolter R."/>
            <person name="Mekalanos J."/>
            <person name="Walker S."/>
            <person name="Walsh C.T."/>
            <person name="Wieland-Brown L.C."/>
            <person name="Haas B."/>
            <person name="Nusbaum C."/>
            <person name="Birren B."/>
        </authorList>
    </citation>
    <scope>NUCLEOTIDE SEQUENCE [LARGE SCALE GENOMIC DNA]</scope>
    <source>
        <strain evidence="3 4">ATCC 53653</strain>
    </source>
</reference>
<evidence type="ECO:0000256" key="1">
    <source>
        <dbReference type="SAM" id="MobiDB-lite"/>
    </source>
</evidence>
<keyword evidence="2" id="KW-0812">Transmembrane</keyword>
<feature type="region of interest" description="Disordered" evidence="1">
    <location>
        <begin position="1"/>
        <end position="194"/>
    </location>
</feature>
<name>D9W929_9ACTN</name>
<keyword evidence="2" id="KW-1133">Transmembrane helix</keyword>
<evidence type="ECO:0000313" key="4">
    <source>
        <dbReference type="Proteomes" id="UP000003963"/>
    </source>
</evidence>
<accession>D9W929</accession>
<sequence length="262" mass="28565">MRTTGHIPGTSAGRRGRRPVAERDSNENEAGARRDDDAAFAAIVAAYGEEPPDPPGAEKWPVAENLTEKWGREDSRREERRDDRRDDPLDELDDGLDDRFEGRFEDDFDPDAEDDRRSATPPDTLAKADKADKADKSDPGDAAGKGDKPVGSFIVFAPGVGPRDWDAAESSDDDFDETDEGHFVPPEPPPLPESDTTSRFAWLGVLGGPLLLLGVVLFQVELTWWIATLGVGGFLGGFVTLVMRMQDSDDEEDDDPGRGAVV</sequence>
<feature type="compositionally biased region" description="Acidic residues" evidence="1">
    <location>
        <begin position="167"/>
        <end position="179"/>
    </location>
</feature>
<evidence type="ECO:0000256" key="2">
    <source>
        <dbReference type="SAM" id="Phobius"/>
    </source>
</evidence>
<dbReference type="EMBL" id="GG657754">
    <property type="protein sequence ID" value="EFL26811.1"/>
    <property type="molecule type" value="Genomic_DNA"/>
</dbReference>
<dbReference type="Proteomes" id="UP000003963">
    <property type="component" value="Unassembled WGS sequence"/>
</dbReference>
<keyword evidence="4" id="KW-1185">Reference proteome</keyword>